<dbReference type="FunFam" id="3.40.50.2000:FF:000202">
    <property type="entry name" value="Glycosyltransferase"/>
    <property type="match status" value="1"/>
</dbReference>
<keyword evidence="4" id="KW-0812">Transmembrane</keyword>
<dbReference type="Proteomes" id="UP000596661">
    <property type="component" value="Chromosome 1"/>
</dbReference>
<name>A0A803NQA0_CANSA</name>
<keyword evidence="6" id="KW-1185">Reference proteome</keyword>
<evidence type="ECO:0000256" key="2">
    <source>
        <dbReference type="ARBA" id="ARBA00022676"/>
    </source>
</evidence>
<dbReference type="Gramene" id="evm.model.01.68">
    <property type="protein sequence ID" value="cds.evm.model.01.68"/>
    <property type="gene ID" value="evm.TU.01.68"/>
</dbReference>
<reference evidence="5" key="2">
    <citation type="submission" date="2021-03" db="UniProtKB">
        <authorList>
            <consortium name="EnsemblPlants"/>
        </authorList>
    </citation>
    <scope>IDENTIFICATION</scope>
</reference>
<proteinExistence type="inferred from homology"/>
<dbReference type="OMA" id="WKVWATE"/>
<dbReference type="PANTHER" id="PTHR48047:SF182">
    <property type="entry name" value="GLYCOSYLTRANSFERASE"/>
    <property type="match status" value="1"/>
</dbReference>
<dbReference type="AlphaFoldDB" id="A0A803NQA0"/>
<evidence type="ECO:0000256" key="3">
    <source>
        <dbReference type="ARBA" id="ARBA00022679"/>
    </source>
</evidence>
<dbReference type="EMBL" id="UZAU01000002">
    <property type="status" value="NOT_ANNOTATED_CDS"/>
    <property type="molecule type" value="Genomic_DNA"/>
</dbReference>
<evidence type="ECO:0000256" key="4">
    <source>
        <dbReference type="SAM" id="Phobius"/>
    </source>
</evidence>
<dbReference type="InterPro" id="IPR002213">
    <property type="entry name" value="UDP_glucos_trans"/>
</dbReference>
<keyword evidence="2" id="KW-0328">Glycosyltransferase</keyword>
<keyword evidence="4" id="KW-1133">Transmembrane helix</keyword>
<dbReference type="CDD" id="cd03784">
    <property type="entry name" value="GT1_Gtf-like"/>
    <property type="match status" value="1"/>
</dbReference>
<sequence>MASESENKELRIFFLPYFIAGHMIPMVDIARLFATHGGADVTIITTAANAATFQNSIDRDKKAGQRIKTHLIPFPSSELGLPLGVENLNDAVSPQMSSRISKGIKMLRDPIRNLIRESRPDCLVSDMFYPWSADVAVEIGIPRLIFHGSGYFQFCAALAEKTESGENDVVSTRGLPHTIKLLRSQVADFSGFGSSFIEALQDSNKKSYGAIMNSFTDFESDYEHHFRNVIGSKSWSLGPISYWINKDFSDKTERGRTTTTQLRANNNSIVNWLDSKEENSVIYVSFGSLTRFPTIQIMEIAHGLESSGQKFIWVMKKKETEEEALLLFLESFEERMKRKEMGLVVREWAPQLLILEHPAIGATVTHCGWNSVLEAVTAGLPMVTWPLFAEQFYNEKFLNEVVGIGVSVGVTRWSFDWWRVSEGTEAVVVGREKVEKAVRFVMSEMSLGMRERVKKLEMSAKMAVDNTCGGSSWSNFMALIHELKSLKTQPI</sequence>
<feature type="transmembrane region" description="Helical" evidence="4">
    <location>
        <begin position="12"/>
        <end position="34"/>
    </location>
</feature>
<evidence type="ECO:0000313" key="5">
    <source>
        <dbReference type="EnsemblPlants" id="cds.evm.model.01.68"/>
    </source>
</evidence>
<evidence type="ECO:0000313" key="6">
    <source>
        <dbReference type="Proteomes" id="UP000596661"/>
    </source>
</evidence>
<organism evidence="5 6">
    <name type="scientific">Cannabis sativa</name>
    <name type="common">Hemp</name>
    <name type="synonym">Marijuana</name>
    <dbReference type="NCBI Taxonomy" id="3483"/>
    <lineage>
        <taxon>Eukaryota</taxon>
        <taxon>Viridiplantae</taxon>
        <taxon>Streptophyta</taxon>
        <taxon>Embryophyta</taxon>
        <taxon>Tracheophyta</taxon>
        <taxon>Spermatophyta</taxon>
        <taxon>Magnoliopsida</taxon>
        <taxon>eudicotyledons</taxon>
        <taxon>Gunneridae</taxon>
        <taxon>Pentapetalae</taxon>
        <taxon>rosids</taxon>
        <taxon>fabids</taxon>
        <taxon>Rosales</taxon>
        <taxon>Cannabaceae</taxon>
        <taxon>Cannabis</taxon>
    </lineage>
</organism>
<dbReference type="GO" id="GO:0035251">
    <property type="term" value="F:UDP-glucosyltransferase activity"/>
    <property type="evidence" value="ECO:0007669"/>
    <property type="project" value="TreeGrafter"/>
</dbReference>
<reference evidence="5" key="1">
    <citation type="submission" date="2018-11" db="EMBL/GenBank/DDBJ databases">
        <authorList>
            <person name="Grassa J C."/>
        </authorList>
    </citation>
    <scope>NUCLEOTIDE SEQUENCE [LARGE SCALE GENOMIC DNA]</scope>
</reference>
<comment type="similarity">
    <text evidence="1">Belongs to the UDP-glycosyltransferase family.</text>
</comment>
<keyword evidence="4" id="KW-0472">Membrane</keyword>
<evidence type="ECO:0000256" key="1">
    <source>
        <dbReference type="ARBA" id="ARBA00009995"/>
    </source>
</evidence>
<protein>
    <recommendedName>
        <fullName evidence="7">Glycosyltransferase</fullName>
    </recommendedName>
</protein>
<dbReference type="EnsemblPlants" id="evm.model.01.68">
    <property type="protein sequence ID" value="cds.evm.model.01.68"/>
    <property type="gene ID" value="evm.TU.01.68"/>
</dbReference>
<dbReference type="Pfam" id="PF00201">
    <property type="entry name" value="UDPGT"/>
    <property type="match status" value="1"/>
</dbReference>
<accession>A0A803NQA0</accession>
<dbReference type="Gene3D" id="3.40.50.2000">
    <property type="entry name" value="Glycogen Phosphorylase B"/>
    <property type="match status" value="2"/>
</dbReference>
<evidence type="ECO:0008006" key="7">
    <source>
        <dbReference type="Google" id="ProtNLM"/>
    </source>
</evidence>
<keyword evidence="3" id="KW-0808">Transferase</keyword>
<dbReference type="OrthoDB" id="1191435at2759"/>
<dbReference type="SUPFAM" id="SSF53756">
    <property type="entry name" value="UDP-Glycosyltransferase/glycogen phosphorylase"/>
    <property type="match status" value="1"/>
</dbReference>
<dbReference type="PANTHER" id="PTHR48047">
    <property type="entry name" value="GLYCOSYLTRANSFERASE"/>
    <property type="match status" value="1"/>
</dbReference>